<dbReference type="InterPro" id="IPR003609">
    <property type="entry name" value="Pan_app"/>
</dbReference>
<gene>
    <name evidence="3" type="ORF">EG68_00455</name>
</gene>
<organism evidence="3 4">
    <name type="scientific">Paragonimus skrjabini miyazakii</name>
    <dbReference type="NCBI Taxonomy" id="59628"/>
    <lineage>
        <taxon>Eukaryota</taxon>
        <taxon>Metazoa</taxon>
        <taxon>Spiralia</taxon>
        <taxon>Lophotrochozoa</taxon>
        <taxon>Platyhelminthes</taxon>
        <taxon>Trematoda</taxon>
        <taxon>Digenea</taxon>
        <taxon>Plagiorchiida</taxon>
        <taxon>Troglotremata</taxon>
        <taxon>Troglotrematidae</taxon>
        <taxon>Paragonimus</taxon>
    </lineage>
</organism>
<dbReference type="Pfam" id="PF00024">
    <property type="entry name" value="PAN_1"/>
    <property type="match status" value="1"/>
</dbReference>
<dbReference type="OrthoDB" id="6257965at2759"/>
<keyword evidence="1" id="KW-0732">Signal</keyword>
<keyword evidence="4" id="KW-1185">Reference proteome</keyword>
<dbReference type="Proteomes" id="UP000822476">
    <property type="component" value="Unassembled WGS sequence"/>
</dbReference>
<dbReference type="PROSITE" id="PS50948">
    <property type="entry name" value="PAN"/>
    <property type="match status" value="1"/>
</dbReference>
<evidence type="ECO:0000313" key="3">
    <source>
        <dbReference type="EMBL" id="KAF7262330.1"/>
    </source>
</evidence>
<name>A0A8S9Z935_9TREM</name>
<evidence type="ECO:0000259" key="2">
    <source>
        <dbReference type="PROSITE" id="PS50948"/>
    </source>
</evidence>
<feature type="signal peptide" evidence="1">
    <location>
        <begin position="1"/>
        <end position="24"/>
    </location>
</feature>
<dbReference type="Gene3D" id="3.50.4.10">
    <property type="entry name" value="Hepatocyte Growth Factor"/>
    <property type="match status" value="1"/>
</dbReference>
<dbReference type="EMBL" id="JTDE01000101">
    <property type="protein sequence ID" value="KAF7262330.1"/>
    <property type="molecule type" value="Genomic_DNA"/>
</dbReference>
<comment type="caution">
    <text evidence="3">The sequence shown here is derived from an EMBL/GenBank/DDBJ whole genome shotgun (WGS) entry which is preliminary data.</text>
</comment>
<dbReference type="AlphaFoldDB" id="A0A8S9Z935"/>
<proteinExistence type="predicted"/>
<feature type="chain" id="PRO_5035949192" description="Apple domain-containing protein" evidence="1">
    <location>
        <begin position="25"/>
        <end position="140"/>
    </location>
</feature>
<feature type="domain" description="Apple" evidence="2">
    <location>
        <begin position="41"/>
        <end position="124"/>
    </location>
</feature>
<accession>A0A8S9Z935</accession>
<sequence length="140" mass="15580">MICYQPVFSVCLILVGFNSHLTCAVSETVGPFSVAQVSRVCPEDQLKWTPSETSDFAAADKLIESGSLDACKKRCKRRDGCVAVKYNQRKEKCLVILHQLTQYEDTRIADTQKNSETVHHVLVCKGKSDDVRQVLSSLSV</sequence>
<evidence type="ECO:0000313" key="4">
    <source>
        <dbReference type="Proteomes" id="UP000822476"/>
    </source>
</evidence>
<protein>
    <recommendedName>
        <fullName evidence="2">Apple domain-containing protein</fullName>
    </recommendedName>
</protein>
<reference evidence="3" key="1">
    <citation type="submission" date="2019-07" db="EMBL/GenBank/DDBJ databases">
        <title>Annotation for the trematode Paragonimus miyazaki's.</title>
        <authorList>
            <person name="Choi Y.-J."/>
        </authorList>
    </citation>
    <scope>NUCLEOTIDE SEQUENCE</scope>
    <source>
        <strain evidence="3">Japan</strain>
    </source>
</reference>
<evidence type="ECO:0000256" key="1">
    <source>
        <dbReference type="SAM" id="SignalP"/>
    </source>
</evidence>